<name>A0A0X9FQ58_9BBAC</name>
<evidence type="ECO:0000313" key="1">
    <source>
        <dbReference type="EMBL" id="ALN41990.1"/>
    </source>
</evidence>
<reference evidence="1" key="1">
    <citation type="journal article" date="2016" name="PLoS ONE">
        <title>Genome of Cnaphalocrocis medinalis Granulovirus, the First Crambidae-Infecting Betabaculovirus Isolated from Rice Leaffolder to Sequenced.</title>
        <authorList>
            <person name="Han G."/>
            <person name="Xu J."/>
            <person name="Liu Q."/>
            <person name="Li C."/>
            <person name="Xu H."/>
            <person name="Lu Z."/>
        </authorList>
    </citation>
    <scope>NUCLEOTIDE SEQUENCE</scope>
</reference>
<protein>
    <submittedName>
        <fullName evidence="1">CypoGV ORF62</fullName>
    </submittedName>
</protein>
<dbReference type="EMBL" id="KP658210">
    <property type="protein sequence ID" value="ALN41990.1"/>
    <property type="molecule type" value="Genomic_DNA"/>
</dbReference>
<proteinExistence type="predicted"/>
<organism evidence="1">
    <name type="scientific">Cnaphalocrocis medinalis granulovirus</name>
    <dbReference type="NCBI Taxonomy" id="1750712"/>
    <lineage>
        <taxon>Viruses</taxon>
        <taxon>Viruses incertae sedis</taxon>
        <taxon>Naldaviricetes</taxon>
        <taxon>Lefavirales</taxon>
        <taxon>Baculoviridae</taxon>
        <taxon>Betabaculovirus</taxon>
        <taxon>Betabaculovirus cnamedinalis</taxon>
    </lineage>
</organism>
<sequence>MATLKELFQETLKTQKDIAVLYNRVVGVENELKETLQTKGYTINNITNRLENLHDKLDNVLLKLNGVHDATTITTTTLPQPSDKFLKKS</sequence>
<accession>A0A0X9FQ58</accession>